<gene>
    <name evidence="10" type="ORF">NHX12_012969</name>
</gene>
<keyword evidence="3 8" id="KW-0812">Transmembrane</keyword>
<accession>A0A9Q0I4I6</accession>
<dbReference type="SUPFAM" id="SSF48726">
    <property type="entry name" value="Immunoglobulin"/>
    <property type="match status" value="2"/>
</dbReference>
<dbReference type="PANTHER" id="PTHR32178:SF7">
    <property type="entry name" value="IG-LIKE V-TYPE DOMAIN-CONTAINING PROTEIN FAM187A"/>
    <property type="match status" value="1"/>
</dbReference>
<keyword evidence="7" id="KW-0325">Glycoprotein</keyword>
<dbReference type="Proteomes" id="UP001148018">
    <property type="component" value="Unassembled WGS sequence"/>
</dbReference>
<evidence type="ECO:0000256" key="6">
    <source>
        <dbReference type="ARBA" id="ARBA00023136"/>
    </source>
</evidence>
<feature type="domain" description="Ig-like" evidence="9">
    <location>
        <begin position="314"/>
        <end position="424"/>
    </location>
</feature>
<dbReference type="PANTHER" id="PTHR32178">
    <property type="entry name" value="FAM187"/>
    <property type="match status" value="1"/>
</dbReference>
<dbReference type="Gene3D" id="2.60.40.10">
    <property type="entry name" value="Immunoglobulins"/>
    <property type="match status" value="2"/>
</dbReference>
<keyword evidence="11" id="KW-1185">Reference proteome</keyword>
<dbReference type="InterPro" id="IPR007110">
    <property type="entry name" value="Ig-like_dom"/>
</dbReference>
<dbReference type="InterPro" id="IPR013783">
    <property type="entry name" value="Ig-like_fold"/>
</dbReference>
<dbReference type="InterPro" id="IPR003599">
    <property type="entry name" value="Ig_sub"/>
</dbReference>
<dbReference type="PROSITE" id="PS50835">
    <property type="entry name" value="IG_LIKE"/>
    <property type="match status" value="1"/>
</dbReference>
<evidence type="ECO:0000256" key="7">
    <source>
        <dbReference type="ARBA" id="ARBA00023180"/>
    </source>
</evidence>
<dbReference type="GO" id="GO:0016020">
    <property type="term" value="C:membrane"/>
    <property type="evidence" value="ECO:0007669"/>
    <property type="project" value="UniProtKB-SubCell"/>
</dbReference>
<evidence type="ECO:0000256" key="8">
    <source>
        <dbReference type="SAM" id="Phobius"/>
    </source>
</evidence>
<evidence type="ECO:0000313" key="10">
    <source>
        <dbReference type="EMBL" id="KAJ3586572.1"/>
    </source>
</evidence>
<sequence>MTSQGSVHSAQSAAVSLRLRTSISLRLSISHLPAPPSVPSHAMAPGPALGFPLPLLLLLLLGGGGGGGGGVRGYEAPEDKEDVFSRRACPAFLTFTNVAALAGFNLEMACRCKPAQVREVVWFYREHRAGPEATRTLTDLHGNRLLDPDSISPGADLDGRFSIRLFSLLVHRAEPGDSGLYLCGSAHQDFFYGYDLDIQEAGALTLTPSPISSQGREEPPARPGAAPSLFQVFTRYGEWGRCDRCGPPGEQLRVGLCYLRSPYLHVRYRTANQSVASCGSGAVPHVFGLSQRSKRPEARPEVRVCHVTCPPQAPPTSRISSMLDSMGISSSSRPAGVPVVYLNRPADKDLTLRCPGSRPQHAVAWDRGSEPIYRAERLALPHRASPPPRRHLDMGGHLVFRPAHLEDSGVYYCWLQGRKAAEIRLFVYAHFGRGHVTSHPDFQAALSAVLMLYVAMALAFTLLVLRGTWEPAWYLGTSVVPGNQRDTWEPAWYLGTSVVPGNQRDTWEPAWYLGTSVTPGNQRAWYLGTSVIPGNQRDTWEPAWYLGTSVTPGKQQTPGPRLCSLAHCSAL</sequence>
<dbReference type="InterPro" id="IPR036179">
    <property type="entry name" value="Ig-like_dom_sf"/>
</dbReference>
<dbReference type="InterPro" id="IPR039311">
    <property type="entry name" value="FAM187A/B"/>
</dbReference>
<dbReference type="EMBL" id="JANIIK010000117">
    <property type="protein sequence ID" value="KAJ3586572.1"/>
    <property type="molecule type" value="Genomic_DNA"/>
</dbReference>
<dbReference type="OrthoDB" id="9899560at2759"/>
<evidence type="ECO:0000256" key="2">
    <source>
        <dbReference type="ARBA" id="ARBA00008727"/>
    </source>
</evidence>
<reference evidence="10" key="1">
    <citation type="submission" date="2022-07" db="EMBL/GenBank/DDBJ databases">
        <title>Chromosome-level genome of Muraenolepis orangiensis.</title>
        <authorList>
            <person name="Kim J."/>
        </authorList>
    </citation>
    <scope>NUCLEOTIDE SEQUENCE</scope>
    <source>
        <strain evidence="10">KU_S4_2022</strain>
        <tissue evidence="10">Muscle</tissue>
    </source>
</reference>
<evidence type="ECO:0000256" key="4">
    <source>
        <dbReference type="ARBA" id="ARBA00022729"/>
    </source>
</evidence>
<evidence type="ECO:0000256" key="3">
    <source>
        <dbReference type="ARBA" id="ARBA00022692"/>
    </source>
</evidence>
<evidence type="ECO:0000259" key="9">
    <source>
        <dbReference type="PROSITE" id="PS50835"/>
    </source>
</evidence>
<dbReference type="SMART" id="SM00409">
    <property type="entry name" value="IG"/>
    <property type="match status" value="2"/>
</dbReference>
<feature type="transmembrane region" description="Helical" evidence="8">
    <location>
        <begin position="444"/>
        <end position="465"/>
    </location>
</feature>
<organism evidence="10 11">
    <name type="scientific">Muraenolepis orangiensis</name>
    <name type="common">Patagonian moray cod</name>
    <dbReference type="NCBI Taxonomy" id="630683"/>
    <lineage>
        <taxon>Eukaryota</taxon>
        <taxon>Metazoa</taxon>
        <taxon>Chordata</taxon>
        <taxon>Craniata</taxon>
        <taxon>Vertebrata</taxon>
        <taxon>Euteleostomi</taxon>
        <taxon>Actinopterygii</taxon>
        <taxon>Neopterygii</taxon>
        <taxon>Teleostei</taxon>
        <taxon>Neoteleostei</taxon>
        <taxon>Acanthomorphata</taxon>
        <taxon>Zeiogadaria</taxon>
        <taxon>Gadariae</taxon>
        <taxon>Gadiformes</taxon>
        <taxon>Muraenolepidoidei</taxon>
        <taxon>Muraenolepididae</taxon>
        <taxon>Muraenolepis</taxon>
    </lineage>
</organism>
<evidence type="ECO:0000313" key="11">
    <source>
        <dbReference type="Proteomes" id="UP001148018"/>
    </source>
</evidence>
<evidence type="ECO:0000256" key="5">
    <source>
        <dbReference type="ARBA" id="ARBA00022989"/>
    </source>
</evidence>
<proteinExistence type="inferred from homology"/>
<evidence type="ECO:0000256" key="1">
    <source>
        <dbReference type="ARBA" id="ARBA00004479"/>
    </source>
</evidence>
<protein>
    <recommendedName>
        <fullName evidence="9">Ig-like domain-containing protein</fullName>
    </recommendedName>
</protein>
<comment type="subcellular location">
    <subcellularLocation>
        <location evidence="1">Membrane</location>
        <topology evidence="1">Single-pass type I membrane protein</topology>
    </subcellularLocation>
</comment>
<comment type="caution">
    <text evidence="10">The sequence shown here is derived from an EMBL/GenBank/DDBJ whole genome shotgun (WGS) entry which is preliminary data.</text>
</comment>
<dbReference type="AlphaFoldDB" id="A0A9Q0I4I6"/>
<comment type="similarity">
    <text evidence="2">Belongs to the FAM187 family.</text>
</comment>
<keyword evidence="5 8" id="KW-1133">Transmembrane helix</keyword>
<keyword evidence="4" id="KW-0732">Signal</keyword>
<name>A0A9Q0I4I6_9TELE</name>
<feature type="non-terminal residue" evidence="10">
    <location>
        <position position="1"/>
    </location>
</feature>
<keyword evidence="6 8" id="KW-0472">Membrane</keyword>